<dbReference type="EMBL" id="JAUSVV010000002">
    <property type="protein sequence ID" value="MDQ0441445.1"/>
    <property type="molecule type" value="Genomic_DNA"/>
</dbReference>
<dbReference type="NCBIfam" id="TIGR04559">
    <property type="entry name" value="SoxH_rel_PQQ_2"/>
    <property type="match status" value="1"/>
</dbReference>
<dbReference type="Proteomes" id="UP001236369">
    <property type="component" value="Unassembled WGS sequence"/>
</dbReference>
<keyword evidence="4" id="KW-1185">Reference proteome</keyword>
<dbReference type="InterPro" id="IPR030829">
    <property type="entry name" value="SoxH-rel_PQQ_2"/>
</dbReference>
<evidence type="ECO:0000256" key="1">
    <source>
        <dbReference type="ARBA" id="ARBA00005250"/>
    </source>
</evidence>
<dbReference type="SMART" id="SM00849">
    <property type="entry name" value="Lactamase_B"/>
    <property type="match status" value="1"/>
</dbReference>
<comment type="caution">
    <text evidence="3">The sequence shown here is derived from an EMBL/GenBank/DDBJ whole genome shotgun (WGS) entry which is preliminary data.</text>
</comment>
<name>A0ABU0HIA8_9HYPH</name>
<dbReference type="CDD" id="cd16282">
    <property type="entry name" value="metallo-hydrolase-like_MBL-fold"/>
    <property type="match status" value="1"/>
</dbReference>
<protein>
    <submittedName>
        <fullName evidence="3">Quinoprotein relay system zinc metallohydrolase 2</fullName>
    </submittedName>
</protein>
<reference evidence="3 4" key="1">
    <citation type="submission" date="2023-07" db="EMBL/GenBank/DDBJ databases">
        <title>Genomic Encyclopedia of Type Strains, Phase IV (KMG-IV): sequencing the most valuable type-strain genomes for metagenomic binning, comparative biology and taxonomic classification.</title>
        <authorList>
            <person name="Goeker M."/>
        </authorList>
    </citation>
    <scope>NUCLEOTIDE SEQUENCE [LARGE SCALE GENOMIC DNA]</scope>
    <source>
        <strain evidence="3 4">DSM 19562</strain>
    </source>
</reference>
<dbReference type="SUPFAM" id="SSF56281">
    <property type="entry name" value="Metallo-hydrolase/oxidoreductase"/>
    <property type="match status" value="1"/>
</dbReference>
<dbReference type="Gene3D" id="3.60.15.10">
    <property type="entry name" value="Ribonuclease Z/Hydroxyacylglutathione hydrolase-like"/>
    <property type="match status" value="1"/>
</dbReference>
<dbReference type="InterPro" id="IPR050855">
    <property type="entry name" value="NDM-1-like"/>
</dbReference>
<evidence type="ECO:0000259" key="2">
    <source>
        <dbReference type="SMART" id="SM00849"/>
    </source>
</evidence>
<dbReference type="PANTHER" id="PTHR42951:SF4">
    <property type="entry name" value="ACYL-COENZYME A THIOESTERASE MBLAC2"/>
    <property type="match status" value="1"/>
</dbReference>
<feature type="domain" description="Metallo-beta-lactamase" evidence="2">
    <location>
        <begin position="75"/>
        <end position="257"/>
    </location>
</feature>
<organism evidence="3 4">
    <name type="scientific">Methylobacterium persicinum</name>
    <dbReference type="NCBI Taxonomy" id="374426"/>
    <lineage>
        <taxon>Bacteria</taxon>
        <taxon>Pseudomonadati</taxon>
        <taxon>Pseudomonadota</taxon>
        <taxon>Alphaproteobacteria</taxon>
        <taxon>Hyphomicrobiales</taxon>
        <taxon>Methylobacteriaceae</taxon>
        <taxon>Methylobacterium</taxon>
    </lineage>
</organism>
<sequence>MAAEAVRPVGRMLAGSRTVSRRHALFGGLCLCCLATAGLSPRAYAESFTMEEAGPGIFIRKGLIADADAENLDAIANIGFIIGKSGVLVTESGGSLADGQWLRGEIAKRTDKPITHVVLTHVHPDHAFGAGAFVADKPVFVGHAKLREALDARGEFYRKRLADLFGEEKTGPVVYPTMSIADTGQIDLGDRTLTFTAHGPAHTTSDLSMRDSASGLLFPADLLFVERIPSLDGSLKGWLKELERVKASGATQAVPGHGPVRVDLAPAMADLTAYLIALRDGTKAAIAKDVSIDKAVDTVAQDQKDKWKLFEHYNRRNVTVAYQELEWD</sequence>
<evidence type="ECO:0000313" key="3">
    <source>
        <dbReference type="EMBL" id="MDQ0441445.1"/>
    </source>
</evidence>
<dbReference type="InterPro" id="IPR001279">
    <property type="entry name" value="Metallo-B-lactamas"/>
</dbReference>
<dbReference type="InterPro" id="IPR036866">
    <property type="entry name" value="RibonucZ/Hydroxyglut_hydro"/>
</dbReference>
<proteinExistence type="inferred from homology"/>
<gene>
    <name evidence="3" type="ORF">QO016_000928</name>
</gene>
<dbReference type="PANTHER" id="PTHR42951">
    <property type="entry name" value="METALLO-BETA-LACTAMASE DOMAIN-CONTAINING"/>
    <property type="match status" value="1"/>
</dbReference>
<dbReference type="RefSeq" id="WP_238250041.1">
    <property type="nucleotide sequence ID" value="NZ_BPQX01000037.1"/>
</dbReference>
<evidence type="ECO:0000313" key="4">
    <source>
        <dbReference type="Proteomes" id="UP001236369"/>
    </source>
</evidence>
<comment type="similarity">
    <text evidence="1">Belongs to the metallo-beta-lactamase superfamily. Class-B beta-lactamase family.</text>
</comment>
<dbReference type="Pfam" id="PF00753">
    <property type="entry name" value="Lactamase_B"/>
    <property type="match status" value="1"/>
</dbReference>
<accession>A0ABU0HIA8</accession>